<evidence type="ECO:0000256" key="1">
    <source>
        <dbReference type="SAM" id="SignalP"/>
    </source>
</evidence>
<sequence length="180" mass="20072">MKKNALHNLTKRLTFVFFIALSLQMIAQENPNTENKSDFWSDVQFGGGIGLALGSGYSNISISPTAIFNVNQYVSVGAGLQYSFLKQSDFYSSHMYGGSVIALFNPIEEIQLSTELEQLRVNVDLEGSNSNSADFWNTGLFVGAGYRMDNITIGIRYNVLFNNDKNVYADALMPFVRVFF</sequence>
<protein>
    <recommendedName>
        <fullName evidence="4">Alpha-ketoglutarate decarboxylase</fullName>
    </recommendedName>
</protein>
<dbReference type="Gene3D" id="2.40.160.60">
    <property type="entry name" value="Outer membrane protein transport protein (OMPP1/FadL/TodX)"/>
    <property type="match status" value="1"/>
</dbReference>
<dbReference type="EMBL" id="BAABCS010000010">
    <property type="protein sequence ID" value="GAA4047636.1"/>
    <property type="molecule type" value="Genomic_DNA"/>
</dbReference>
<dbReference type="RefSeq" id="WP_345091983.1">
    <property type="nucleotide sequence ID" value="NZ_BAABCS010000010.1"/>
</dbReference>
<evidence type="ECO:0000313" key="2">
    <source>
        <dbReference type="EMBL" id="GAA4047636.1"/>
    </source>
</evidence>
<evidence type="ECO:0000313" key="3">
    <source>
        <dbReference type="Proteomes" id="UP001500426"/>
    </source>
</evidence>
<feature type="signal peptide" evidence="1">
    <location>
        <begin position="1"/>
        <end position="27"/>
    </location>
</feature>
<reference evidence="3" key="1">
    <citation type="journal article" date="2019" name="Int. J. Syst. Evol. Microbiol.">
        <title>The Global Catalogue of Microorganisms (GCM) 10K type strain sequencing project: providing services to taxonomists for standard genome sequencing and annotation.</title>
        <authorList>
            <consortium name="The Broad Institute Genomics Platform"/>
            <consortium name="The Broad Institute Genome Sequencing Center for Infectious Disease"/>
            <person name="Wu L."/>
            <person name="Ma J."/>
        </authorList>
    </citation>
    <scope>NUCLEOTIDE SEQUENCE [LARGE SCALE GENOMIC DNA]</scope>
    <source>
        <strain evidence="3">JCM 17068</strain>
    </source>
</reference>
<keyword evidence="1" id="KW-0732">Signal</keyword>
<gene>
    <name evidence="2" type="ORF">GCM10022388_11510</name>
</gene>
<organism evidence="2 3">
    <name type="scientific">Flavobacterium chungnamense</name>
    <dbReference type="NCBI Taxonomy" id="706182"/>
    <lineage>
        <taxon>Bacteria</taxon>
        <taxon>Pseudomonadati</taxon>
        <taxon>Bacteroidota</taxon>
        <taxon>Flavobacteriia</taxon>
        <taxon>Flavobacteriales</taxon>
        <taxon>Flavobacteriaceae</taxon>
        <taxon>Flavobacterium</taxon>
    </lineage>
</organism>
<accession>A0ABP7UMQ4</accession>
<keyword evidence="3" id="KW-1185">Reference proteome</keyword>
<name>A0ABP7UMQ4_9FLAO</name>
<comment type="caution">
    <text evidence="2">The sequence shown here is derived from an EMBL/GenBank/DDBJ whole genome shotgun (WGS) entry which is preliminary data.</text>
</comment>
<feature type="chain" id="PRO_5046180898" description="Alpha-ketoglutarate decarboxylase" evidence="1">
    <location>
        <begin position="28"/>
        <end position="180"/>
    </location>
</feature>
<dbReference type="Proteomes" id="UP001500426">
    <property type="component" value="Unassembled WGS sequence"/>
</dbReference>
<proteinExistence type="predicted"/>
<evidence type="ECO:0008006" key="4">
    <source>
        <dbReference type="Google" id="ProtNLM"/>
    </source>
</evidence>